<evidence type="ECO:0000259" key="8">
    <source>
        <dbReference type="PROSITE" id="PS50081"/>
    </source>
</evidence>
<keyword evidence="4" id="KW-0862">Zinc</keyword>
<dbReference type="PROSITE" id="PS50011">
    <property type="entry name" value="PROTEIN_KINASE_DOM"/>
    <property type="match status" value="1"/>
</dbReference>
<dbReference type="InterPro" id="IPR020635">
    <property type="entry name" value="Tyr_kinase_cat_dom"/>
</dbReference>
<feature type="domain" description="Phorbol-ester/DAG-type" evidence="8">
    <location>
        <begin position="32"/>
        <end position="83"/>
    </location>
</feature>
<proteinExistence type="inferred from homology"/>
<keyword evidence="10" id="KW-1185">Reference proteome</keyword>
<evidence type="ECO:0000256" key="2">
    <source>
        <dbReference type="ARBA" id="ARBA00022723"/>
    </source>
</evidence>
<sequence length="559" mass="63514">MNVKRIAEDLLLKTQKSPLSASRLVHAIPHTWHRSTKFRFNGDAVCHFCQRPLGFGFLNAWEKCRSCKWKVHTQCKSRVGDSCGLTPDHLRFLFDKLIEENNGGMWNDPQSAAPLPASRSMNENAFQYPDEPIDSSSSANSTAPSTPANVAGTSASGNTLTVPDRNFLFPESEHHPTHGRLPLVVVSEDDVQTEAHVDNAIESEGTIVGNDSLSSNETSNPEVFKFSRKGSGHTFERNAWNKTTIRGFNMQASWNEVTIQPGSIEFDKCDPLIARGRFGDVLRGFHYGDVAIKMVNMDHIKEQSKKAEEFKLEVSAYKNTRHDNIALFLGYFVNKNKFGIVTSLVKGHSLFTLLHVIREKLDIGATRRLAVQICQGISYLHTKKILHRDLRTKNILIENKNKVVLTDFGMMSHRRLCYPQQKSSYLVPKFWLSYVAPEIIRNIKCDFDEAYHDEFPFSEYSDVYAFGSVWYEMLTGEIPFIMGNAFAVLYQKGIGMKDCLHSFNGSREMRDILMTCWSRVPEDRSTFPDIVARLTRIPKKRPAYNPNCPVMVKSYESTF</sequence>
<dbReference type="InterPro" id="IPR050167">
    <property type="entry name" value="Ser_Thr_protein_kinase"/>
</dbReference>
<dbReference type="PANTHER" id="PTHR23257">
    <property type="entry name" value="SERINE-THREONINE PROTEIN KINASE"/>
    <property type="match status" value="1"/>
</dbReference>
<dbReference type="PROSITE" id="PS50081">
    <property type="entry name" value="ZF_DAG_PE_2"/>
    <property type="match status" value="1"/>
</dbReference>
<evidence type="ECO:0000313" key="9">
    <source>
        <dbReference type="EMBL" id="CAB3399596.1"/>
    </source>
</evidence>
<evidence type="ECO:0000256" key="4">
    <source>
        <dbReference type="ARBA" id="ARBA00022833"/>
    </source>
</evidence>
<dbReference type="PANTHER" id="PTHR23257:SF963">
    <property type="entry name" value="AT08303P"/>
    <property type="match status" value="1"/>
</dbReference>
<feature type="region of interest" description="Disordered" evidence="6">
    <location>
        <begin position="125"/>
        <end position="157"/>
    </location>
</feature>
<dbReference type="InterPro" id="IPR011009">
    <property type="entry name" value="Kinase-like_dom_sf"/>
</dbReference>
<dbReference type="AlphaFoldDB" id="A0A8S1EHK4"/>
<dbReference type="Gene3D" id="3.30.200.20">
    <property type="entry name" value="Phosphorylase Kinase, domain 1"/>
    <property type="match status" value="1"/>
</dbReference>
<dbReference type="SMART" id="SM00219">
    <property type="entry name" value="TyrKc"/>
    <property type="match status" value="1"/>
</dbReference>
<evidence type="ECO:0000313" key="10">
    <source>
        <dbReference type="Proteomes" id="UP000494206"/>
    </source>
</evidence>
<evidence type="ECO:0000259" key="7">
    <source>
        <dbReference type="PROSITE" id="PS50011"/>
    </source>
</evidence>
<name>A0A8S1EHK4_9PELO</name>
<dbReference type="PROSITE" id="PS00109">
    <property type="entry name" value="PROTEIN_KINASE_TYR"/>
    <property type="match status" value="1"/>
</dbReference>
<keyword evidence="5" id="KW-0469">Meiosis</keyword>
<comment type="caution">
    <text evidence="9">The sequence shown here is derived from an EMBL/GenBank/DDBJ whole genome shotgun (WGS) entry which is preliminary data.</text>
</comment>
<dbReference type="Pfam" id="PF07714">
    <property type="entry name" value="PK_Tyr_Ser-Thr"/>
    <property type="match status" value="1"/>
</dbReference>
<dbReference type="InterPro" id="IPR000719">
    <property type="entry name" value="Prot_kinase_dom"/>
</dbReference>
<organism evidence="9 10">
    <name type="scientific">Caenorhabditis bovis</name>
    <dbReference type="NCBI Taxonomy" id="2654633"/>
    <lineage>
        <taxon>Eukaryota</taxon>
        <taxon>Metazoa</taxon>
        <taxon>Ecdysozoa</taxon>
        <taxon>Nematoda</taxon>
        <taxon>Chromadorea</taxon>
        <taxon>Rhabditida</taxon>
        <taxon>Rhabditina</taxon>
        <taxon>Rhabditomorpha</taxon>
        <taxon>Rhabditoidea</taxon>
        <taxon>Rhabditidae</taxon>
        <taxon>Peloderinae</taxon>
        <taxon>Caenorhabditis</taxon>
    </lineage>
</organism>
<dbReference type="Gene3D" id="3.30.60.20">
    <property type="match status" value="1"/>
</dbReference>
<dbReference type="SMART" id="SM00109">
    <property type="entry name" value="C1"/>
    <property type="match status" value="1"/>
</dbReference>
<dbReference type="CDD" id="cd00029">
    <property type="entry name" value="C1"/>
    <property type="match status" value="1"/>
</dbReference>
<dbReference type="InterPro" id="IPR046349">
    <property type="entry name" value="C1-like_sf"/>
</dbReference>
<dbReference type="GO" id="GO:0005524">
    <property type="term" value="F:ATP binding"/>
    <property type="evidence" value="ECO:0007669"/>
    <property type="project" value="InterPro"/>
</dbReference>
<dbReference type="GO" id="GO:0008270">
    <property type="term" value="F:zinc ion binding"/>
    <property type="evidence" value="ECO:0007669"/>
    <property type="project" value="UniProtKB-KW"/>
</dbReference>
<dbReference type="Gene3D" id="1.10.510.10">
    <property type="entry name" value="Transferase(Phosphotransferase) domain 1"/>
    <property type="match status" value="1"/>
</dbReference>
<keyword evidence="3" id="KW-0863">Zinc-finger</keyword>
<keyword evidence="2" id="KW-0479">Metal-binding</keyword>
<evidence type="ECO:0000256" key="5">
    <source>
        <dbReference type="ARBA" id="ARBA00023254"/>
    </source>
</evidence>
<dbReference type="GO" id="GO:0051321">
    <property type="term" value="P:meiotic cell cycle"/>
    <property type="evidence" value="ECO:0007669"/>
    <property type="project" value="UniProtKB-KW"/>
</dbReference>
<dbReference type="OrthoDB" id="774951at2759"/>
<dbReference type="InterPro" id="IPR002219">
    <property type="entry name" value="PKC_DAG/PE"/>
</dbReference>
<gene>
    <name evidence="9" type="ORF">CBOVIS_LOCUS2694</name>
</gene>
<dbReference type="SUPFAM" id="SSF56112">
    <property type="entry name" value="Protein kinase-like (PK-like)"/>
    <property type="match status" value="1"/>
</dbReference>
<protein>
    <submittedName>
        <fullName evidence="9">Uncharacterized protein</fullName>
    </submittedName>
</protein>
<dbReference type="GO" id="GO:0040026">
    <property type="term" value="P:positive regulation of vulval development"/>
    <property type="evidence" value="ECO:0007669"/>
    <property type="project" value="UniProtKB-ARBA"/>
</dbReference>
<reference evidence="9 10" key="1">
    <citation type="submission" date="2020-04" db="EMBL/GenBank/DDBJ databases">
        <authorList>
            <person name="Laetsch R D."/>
            <person name="Stevens L."/>
            <person name="Kumar S."/>
            <person name="Blaxter L. M."/>
        </authorList>
    </citation>
    <scope>NUCLEOTIDE SEQUENCE [LARGE SCALE GENOMIC DNA]</scope>
</reference>
<feature type="compositionally biased region" description="Low complexity" evidence="6">
    <location>
        <begin position="135"/>
        <end position="149"/>
    </location>
</feature>
<comment type="similarity">
    <text evidence="1">Belongs to the protein kinase superfamily. TKL Ser/Thr protein kinase family.</text>
</comment>
<dbReference type="FunFam" id="3.30.200.20:FF:000911">
    <property type="entry name" value="Protein CBR-KSR-1"/>
    <property type="match status" value="1"/>
</dbReference>
<evidence type="ECO:0000256" key="6">
    <source>
        <dbReference type="SAM" id="MobiDB-lite"/>
    </source>
</evidence>
<dbReference type="GO" id="GO:0002119">
    <property type="term" value="P:nematode larval development"/>
    <property type="evidence" value="ECO:0007669"/>
    <property type="project" value="UniProtKB-ARBA"/>
</dbReference>
<dbReference type="InterPro" id="IPR001245">
    <property type="entry name" value="Ser-Thr/Tyr_kinase_cat_dom"/>
</dbReference>
<dbReference type="GO" id="GO:0005737">
    <property type="term" value="C:cytoplasm"/>
    <property type="evidence" value="ECO:0007669"/>
    <property type="project" value="TreeGrafter"/>
</dbReference>
<evidence type="ECO:0000256" key="3">
    <source>
        <dbReference type="ARBA" id="ARBA00022771"/>
    </source>
</evidence>
<dbReference type="Proteomes" id="UP000494206">
    <property type="component" value="Unassembled WGS sequence"/>
</dbReference>
<accession>A0A8S1EHK4</accession>
<dbReference type="EMBL" id="CADEPM010000002">
    <property type="protein sequence ID" value="CAB3399596.1"/>
    <property type="molecule type" value="Genomic_DNA"/>
</dbReference>
<evidence type="ECO:0000256" key="1">
    <source>
        <dbReference type="ARBA" id="ARBA00005843"/>
    </source>
</evidence>
<feature type="domain" description="Protein kinase" evidence="7">
    <location>
        <begin position="267"/>
        <end position="544"/>
    </location>
</feature>
<dbReference type="SUPFAM" id="SSF57889">
    <property type="entry name" value="Cysteine-rich domain"/>
    <property type="match status" value="1"/>
</dbReference>
<dbReference type="GO" id="GO:0004713">
    <property type="term" value="F:protein tyrosine kinase activity"/>
    <property type="evidence" value="ECO:0007669"/>
    <property type="project" value="InterPro"/>
</dbReference>
<dbReference type="GO" id="GO:0007265">
    <property type="term" value="P:Ras protein signal transduction"/>
    <property type="evidence" value="ECO:0007669"/>
    <property type="project" value="TreeGrafter"/>
</dbReference>
<dbReference type="InterPro" id="IPR008266">
    <property type="entry name" value="Tyr_kinase_AS"/>
</dbReference>